<gene>
    <name evidence="1" type="ORF">UR21_C0005G0001</name>
</gene>
<reference evidence="1 2" key="1">
    <citation type="journal article" date="2015" name="Nature">
        <title>rRNA introns, odd ribosomes, and small enigmatic genomes across a large radiation of phyla.</title>
        <authorList>
            <person name="Brown C.T."/>
            <person name="Hug L.A."/>
            <person name="Thomas B.C."/>
            <person name="Sharon I."/>
            <person name="Castelle C.J."/>
            <person name="Singh A."/>
            <person name="Wilkins M.J."/>
            <person name="Williams K.H."/>
            <person name="Banfield J.F."/>
        </authorList>
    </citation>
    <scope>NUCLEOTIDE SEQUENCE [LARGE SCALE GENOMIC DNA]</scope>
</reference>
<proteinExistence type="predicted"/>
<comment type="caution">
    <text evidence="1">The sequence shown here is derived from an EMBL/GenBank/DDBJ whole genome shotgun (WGS) entry which is preliminary data.</text>
</comment>
<evidence type="ECO:0000313" key="1">
    <source>
        <dbReference type="EMBL" id="KKP31779.1"/>
    </source>
</evidence>
<sequence>MKLGPIPERVNRLTKNLGITLKHIP</sequence>
<dbReference type="AlphaFoldDB" id="A0A0F9YJS7"/>
<dbReference type="Proteomes" id="UP000034803">
    <property type="component" value="Unassembled WGS sequence"/>
</dbReference>
<protein>
    <submittedName>
        <fullName evidence="1">Uncharacterized protein</fullName>
    </submittedName>
</protein>
<feature type="non-terminal residue" evidence="1">
    <location>
        <position position="1"/>
    </location>
</feature>
<dbReference type="EMBL" id="LBOI01000005">
    <property type="protein sequence ID" value="KKP31779.1"/>
    <property type="molecule type" value="Genomic_DNA"/>
</dbReference>
<accession>A0A0F9YJS7</accession>
<evidence type="ECO:0000313" key="2">
    <source>
        <dbReference type="Proteomes" id="UP000034803"/>
    </source>
</evidence>
<name>A0A0F9YJS7_9BACT</name>
<organism evidence="1 2">
    <name type="scientific">Candidatus Woesebacteria bacterium GW2011_GWC2_31_9</name>
    <dbReference type="NCBI Taxonomy" id="1618586"/>
    <lineage>
        <taxon>Bacteria</taxon>
        <taxon>Candidatus Woeseibacteriota</taxon>
    </lineage>
</organism>